<accession>A0A8B8W0K5</accession>
<feature type="compositionally biased region" description="Pro residues" evidence="1">
    <location>
        <begin position="83"/>
        <end position="100"/>
    </location>
</feature>
<protein>
    <submittedName>
        <fullName evidence="3">RNA-binding protein 15B</fullName>
    </submittedName>
</protein>
<evidence type="ECO:0000256" key="1">
    <source>
        <dbReference type="SAM" id="MobiDB-lite"/>
    </source>
</evidence>
<name>A0A8B8W0K5_BALMU</name>
<evidence type="ECO:0000313" key="3">
    <source>
        <dbReference type="RefSeq" id="XP_036690588.1"/>
    </source>
</evidence>
<feature type="compositionally biased region" description="Polar residues" evidence="1">
    <location>
        <begin position="33"/>
        <end position="44"/>
    </location>
</feature>
<dbReference type="Proteomes" id="UP000694857">
    <property type="component" value="Chromosome 19"/>
</dbReference>
<evidence type="ECO:0000313" key="2">
    <source>
        <dbReference type="Proteomes" id="UP000694857"/>
    </source>
</evidence>
<dbReference type="AlphaFoldDB" id="A0A8B8W0K5"/>
<reference evidence="3" key="1">
    <citation type="submission" date="2025-08" db="UniProtKB">
        <authorList>
            <consortium name="RefSeq"/>
        </authorList>
    </citation>
    <scope>IDENTIFICATION</scope>
    <source>
        <tissue evidence="3">Epidermis and Blubber</tissue>
    </source>
</reference>
<feature type="compositionally biased region" description="Basic and acidic residues" evidence="1">
    <location>
        <begin position="65"/>
        <end position="77"/>
    </location>
</feature>
<feature type="compositionally biased region" description="Basic and acidic residues" evidence="1">
    <location>
        <begin position="8"/>
        <end position="25"/>
    </location>
</feature>
<dbReference type="RefSeq" id="XP_036690588.1">
    <property type="nucleotide sequence ID" value="XM_036834693.1"/>
</dbReference>
<sequence>MTTPPRDVWGRTRGEEAVGGRRSEQVPKAFRSASRNSVTGTQPQRRPRLQGNPGKPRATGAPPRGGEKGGRGGDTGEARLCPSLPPLPSPAQPPAAPAGL</sequence>
<gene>
    <name evidence="3" type="primary">LOC118885748</name>
</gene>
<dbReference type="GeneID" id="118885748"/>
<dbReference type="KEGG" id="bmus:118885748"/>
<feature type="region of interest" description="Disordered" evidence="1">
    <location>
        <begin position="1"/>
        <end position="100"/>
    </location>
</feature>
<keyword evidence="2" id="KW-1185">Reference proteome</keyword>
<proteinExistence type="predicted"/>
<organism evidence="2 3">
    <name type="scientific">Balaenoptera musculus</name>
    <name type="common">Blue whale</name>
    <dbReference type="NCBI Taxonomy" id="9771"/>
    <lineage>
        <taxon>Eukaryota</taxon>
        <taxon>Metazoa</taxon>
        <taxon>Chordata</taxon>
        <taxon>Craniata</taxon>
        <taxon>Vertebrata</taxon>
        <taxon>Euteleostomi</taxon>
        <taxon>Mammalia</taxon>
        <taxon>Eutheria</taxon>
        <taxon>Laurasiatheria</taxon>
        <taxon>Artiodactyla</taxon>
        <taxon>Whippomorpha</taxon>
        <taxon>Cetacea</taxon>
        <taxon>Mysticeti</taxon>
        <taxon>Balaenopteridae</taxon>
        <taxon>Balaenoptera</taxon>
    </lineage>
</organism>